<organism evidence="3">
    <name type="scientific">Sirex nitobei</name>
    <dbReference type="NCBI Taxonomy" id="1602346"/>
    <lineage>
        <taxon>Eukaryota</taxon>
        <taxon>Metazoa</taxon>
        <taxon>Ecdysozoa</taxon>
        <taxon>Arthropoda</taxon>
        <taxon>Hexapoda</taxon>
        <taxon>Insecta</taxon>
        <taxon>Pterygota</taxon>
        <taxon>Neoptera</taxon>
        <taxon>Endopterygota</taxon>
        <taxon>Hymenoptera</taxon>
        <taxon>Siricoidea</taxon>
        <taxon>Siricidae</taxon>
        <taxon>Sirex</taxon>
    </lineage>
</organism>
<feature type="signal peptide" evidence="2">
    <location>
        <begin position="1"/>
        <end position="22"/>
    </location>
</feature>
<dbReference type="PANTHER" id="PTHR11857">
    <property type="entry name" value="ODORANT BINDING PROTEIN-RELATED"/>
    <property type="match status" value="1"/>
</dbReference>
<feature type="chain" id="PRO_5032648060" evidence="2">
    <location>
        <begin position="23"/>
        <end position="161"/>
    </location>
</feature>
<dbReference type="AlphaFoldDB" id="A0A857N2A7"/>
<dbReference type="GO" id="GO:0007608">
    <property type="term" value="P:sensory perception of smell"/>
    <property type="evidence" value="ECO:0007669"/>
    <property type="project" value="TreeGrafter"/>
</dbReference>
<sequence>MSRNSVFLLIVISTIVINTCFAFTSSMKGDLSILRLCNASSPVSLEAVNSVLIYRHMQHRETKTKSFKCFLLCLYVEYDWMDREGSFKLNNIKSSLQSTIVEDHHVKVLIYKCTAIELIDPCDRAFHFTECFWSQDDKEKDSKANITEKKTKDELSGFYHT</sequence>
<reference evidence="3" key="1">
    <citation type="submission" date="2019-03" db="EMBL/GenBank/DDBJ databases">
        <authorList>
            <person name="Bing G."/>
            <person name="Pengfei L."/>
        </authorList>
    </citation>
    <scope>NUCLEOTIDE SEQUENCE</scope>
</reference>
<proteinExistence type="evidence at transcript level"/>
<dbReference type="SUPFAM" id="SSF47565">
    <property type="entry name" value="Insect pheromone/odorant-binding proteins"/>
    <property type="match status" value="1"/>
</dbReference>
<dbReference type="Gene3D" id="1.10.238.20">
    <property type="entry name" value="Pheromone/general odorant binding protein domain"/>
    <property type="match status" value="1"/>
</dbReference>
<name>A0A857N2A7_9HYME</name>
<dbReference type="SMART" id="SM00708">
    <property type="entry name" value="PhBP"/>
    <property type="match status" value="1"/>
</dbReference>
<dbReference type="Pfam" id="PF01395">
    <property type="entry name" value="PBP_GOBP"/>
    <property type="match status" value="1"/>
</dbReference>
<dbReference type="CDD" id="cd23992">
    <property type="entry name" value="PBP_GOBP"/>
    <property type="match status" value="1"/>
</dbReference>
<evidence type="ECO:0000256" key="2">
    <source>
        <dbReference type="SAM" id="SignalP"/>
    </source>
</evidence>
<dbReference type="GO" id="GO:0005549">
    <property type="term" value="F:odorant binding"/>
    <property type="evidence" value="ECO:0007669"/>
    <property type="project" value="InterPro"/>
</dbReference>
<evidence type="ECO:0000256" key="1">
    <source>
        <dbReference type="ARBA" id="ARBA00022729"/>
    </source>
</evidence>
<keyword evidence="1 2" id="KW-0732">Signal</keyword>
<dbReference type="GO" id="GO:0005615">
    <property type="term" value="C:extracellular space"/>
    <property type="evidence" value="ECO:0007669"/>
    <property type="project" value="TreeGrafter"/>
</dbReference>
<dbReference type="PANTHER" id="PTHR11857:SF48">
    <property type="entry name" value="GENERAL ODORANT-BINDING PROTEIN 57C-RELATED"/>
    <property type="match status" value="1"/>
</dbReference>
<dbReference type="EMBL" id="MK674427">
    <property type="protein sequence ID" value="QHN69059.1"/>
    <property type="molecule type" value="mRNA"/>
</dbReference>
<evidence type="ECO:0000313" key="3">
    <source>
        <dbReference type="EMBL" id="QHN69059.1"/>
    </source>
</evidence>
<accession>A0A857N2A7</accession>
<dbReference type="InterPro" id="IPR036728">
    <property type="entry name" value="PBP_GOBP_sf"/>
</dbReference>
<dbReference type="InterPro" id="IPR006170">
    <property type="entry name" value="PBP/GOBP"/>
</dbReference>
<protein>
    <submittedName>
        <fullName evidence="3">Odorant binding protein 2</fullName>
    </submittedName>
</protein>